<dbReference type="Proteomes" id="UP000006727">
    <property type="component" value="Chromosome 21"/>
</dbReference>
<dbReference type="GeneID" id="112273943"/>
<reference evidence="3 4" key="2">
    <citation type="journal article" date="2018" name="Plant J.">
        <title>The Physcomitrella patens chromosome-scale assembly reveals moss genome structure and evolution.</title>
        <authorList>
            <person name="Lang D."/>
            <person name="Ullrich K.K."/>
            <person name="Murat F."/>
            <person name="Fuchs J."/>
            <person name="Jenkins J."/>
            <person name="Haas F.B."/>
            <person name="Piednoel M."/>
            <person name="Gundlach H."/>
            <person name="Van Bel M."/>
            <person name="Meyberg R."/>
            <person name="Vives C."/>
            <person name="Morata J."/>
            <person name="Symeonidi A."/>
            <person name="Hiss M."/>
            <person name="Muchero W."/>
            <person name="Kamisugi Y."/>
            <person name="Saleh O."/>
            <person name="Blanc G."/>
            <person name="Decker E.L."/>
            <person name="van Gessel N."/>
            <person name="Grimwood J."/>
            <person name="Hayes R.D."/>
            <person name="Graham S.W."/>
            <person name="Gunter L.E."/>
            <person name="McDaniel S.F."/>
            <person name="Hoernstein S.N.W."/>
            <person name="Larsson A."/>
            <person name="Li F.W."/>
            <person name="Perroud P.F."/>
            <person name="Phillips J."/>
            <person name="Ranjan P."/>
            <person name="Rokshar D.S."/>
            <person name="Rothfels C.J."/>
            <person name="Schneider L."/>
            <person name="Shu S."/>
            <person name="Stevenson D.W."/>
            <person name="Thummler F."/>
            <person name="Tillich M."/>
            <person name="Villarreal Aguilar J.C."/>
            <person name="Widiez T."/>
            <person name="Wong G.K."/>
            <person name="Wymore A."/>
            <person name="Zhang Y."/>
            <person name="Zimmer A.D."/>
            <person name="Quatrano R.S."/>
            <person name="Mayer K.F.X."/>
            <person name="Goodstein D."/>
            <person name="Casacuberta J.M."/>
            <person name="Vandepoele K."/>
            <person name="Reski R."/>
            <person name="Cuming A.C."/>
            <person name="Tuskan G.A."/>
            <person name="Maumus F."/>
            <person name="Salse J."/>
            <person name="Schmutz J."/>
            <person name="Rensing S.A."/>
        </authorList>
    </citation>
    <scope>NUCLEOTIDE SEQUENCE [LARGE SCALE GENOMIC DNA]</scope>
    <source>
        <strain evidence="3 4">cv. Gransden 2004</strain>
    </source>
</reference>
<name>A0A7I4CFU4_PHYPA</name>
<keyword evidence="4" id="KW-1185">Reference proteome</keyword>
<keyword evidence="1" id="KW-0479">Metal-binding</keyword>
<dbReference type="PANTHER" id="PTHR20922">
    <property type="entry name" value="DNL-TYPE ZINC FINGER PROTEIN"/>
    <property type="match status" value="1"/>
</dbReference>
<protein>
    <recommendedName>
        <fullName evidence="2">DNL-type domain-containing protein</fullName>
    </recommendedName>
</protein>
<dbReference type="AlphaFoldDB" id="A0A7I4CFU4"/>
<evidence type="ECO:0000256" key="1">
    <source>
        <dbReference type="PROSITE-ProRule" id="PRU00834"/>
    </source>
</evidence>
<dbReference type="RefSeq" id="XP_024358793.1">
    <property type="nucleotide sequence ID" value="XM_024503025.2"/>
</dbReference>
<dbReference type="EMBL" id="ABEU02000021">
    <property type="status" value="NOT_ANNOTATED_CDS"/>
    <property type="molecule type" value="Genomic_DNA"/>
</dbReference>
<dbReference type="GO" id="GO:0008270">
    <property type="term" value="F:zinc ion binding"/>
    <property type="evidence" value="ECO:0007669"/>
    <property type="project" value="UniProtKB-KW"/>
</dbReference>
<proteinExistence type="predicted"/>
<dbReference type="PANTHER" id="PTHR20922:SF19">
    <property type="entry name" value="F24J5.3"/>
    <property type="match status" value="1"/>
</dbReference>
<feature type="domain" description="DNL-type" evidence="2">
    <location>
        <begin position="118"/>
        <end position="188"/>
    </location>
</feature>
<dbReference type="InterPro" id="IPR024158">
    <property type="entry name" value="Mt_import_TIM15"/>
</dbReference>
<reference evidence="3 4" key="1">
    <citation type="journal article" date="2008" name="Science">
        <title>The Physcomitrella genome reveals evolutionary insights into the conquest of land by plants.</title>
        <authorList>
            <person name="Rensing S."/>
            <person name="Lang D."/>
            <person name="Zimmer A."/>
            <person name="Terry A."/>
            <person name="Salamov A."/>
            <person name="Shapiro H."/>
            <person name="Nishiyama T."/>
            <person name="Perroud P.-F."/>
            <person name="Lindquist E."/>
            <person name="Kamisugi Y."/>
            <person name="Tanahashi T."/>
            <person name="Sakakibara K."/>
            <person name="Fujita T."/>
            <person name="Oishi K."/>
            <person name="Shin-I T."/>
            <person name="Kuroki Y."/>
            <person name="Toyoda A."/>
            <person name="Suzuki Y."/>
            <person name="Hashimoto A."/>
            <person name="Yamaguchi K."/>
            <person name="Sugano A."/>
            <person name="Kohara Y."/>
            <person name="Fujiyama A."/>
            <person name="Anterola A."/>
            <person name="Aoki S."/>
            <person name="Ashton N."/>
            <person name="Barbazuk W.B."/>
            <person name="Barker E."/>
            <person name="Bennetzen J."/>
            <person name="Bezanilla M."/>
            <person name="Blankenship R."/>
            <person name="Cho S.H."/>
            <person name="Dutcher S."/>
            <person name="Estelle M."/>
            <person name="Fawcett J.A."/>
            <person name="Gundlach H."/>
            <person name="Hanada K."/>
            <person name="Heyl A."/>
            <person name="Hicks K.A."/>
            <person name="Hugh J."/>
            <person name="Lohr M."/>
            <person name="Mayer K."/>
            <person name="Melkozernov A."/>
            <person name="Murata T."/>
            <person name="Nelson D."/>
            <person name="Pils B."/>
            <person name="Prigge M."/>
            <person name="Reiss B."/>
            <person name="Renner T."/>
            <person name="Rombauts S."/>
            <person name="Rushton P."/>
            <person name="Sanderfoot A."/>
            <person name="Schween G."/>
            <person name="Shiu S.-H."/>
            <person name="Stueber K."/>
            <person name="Theodoulou F.L."/>
            <person name="Tu H."/>
            <person name="Van de Peer Y."/>
            <person name="Verrier P.J."/>
            <person name="Waters E."/>
            <person name="Wood A."/>
            <person name="Yang L."/>
            <person name="Cove D."/>
            <person name="Cuming A."/>
            <person name="Hasebe M."/>
            <person name="Lucas S."/>
            <person name="Mishler D.B."/>
            <person name="Reski R."/>
            <person name="Grigoriev I."/>
            <person name="Quatrano R.S."/>
            <person name="Boore J.L."/>
        </authorList>
    </citation>
    <scope>NUCLEOTIDE SEQUENCE [LARGE SCALE GENOMIC DNA]</scope>
    <source>
        <strain evidence="3 4">cv. Gransden 2004</strain>
    </source>
</reference>
<evidence type="ECO:0000313" key="4">
    <source>
        <dbReference type="Proteomes" id="UP000006727"/>
    </source>
</evidence>
<dbReference type="PROSITE" id="PS51501">
    <property type="entry name" value="ZF_DNL"/>
    <property type="match status" value="1"/>
</dbReference>
<dbReference type="Gramene" id="Pp3c21_20550V3.2">
    <property type="protein sequence ID" value="Pp3c21_20550V3.2"/>
    <property type="gene ID" value="Pp3c21_20550"/>
</dbReference>
<keyword evidence="1" id="KW-0863">Zinc-finger</keyword>
<keyword evidence="1" id="KW-0862">Zinc</keyword>
<sequence length="188" mass="21246">MTGKASVNTYPQTVSGSSFSSKLQRPIVLGVESPWTSTKGLTLKSSQLSSRKNVTSSFFVLHVSPFTKAYKKGSTKFGILWQRRVCRRVRCHLEEVSPSREDESTPDGNDTVQFDLNLPRRSALLEFTCNVCKARTQRMINPEAFRRGTVYVQCGGCQAYHQLVDNLNLVKEYHFRNEIDSMKNDLGS</sequence>
<evidence type="ECO:0000313" key="3">
    <source>
        <dbReference type="EnsemblPlants" id="Pp3c21_20550V3.2"/>
    </source>
</evidence>
<gene>
    <name evidence="3" type="primary">LOC112273943</name>
</gene>
<reference evidence="3" key="3">
    <citation type="submission" date="2020-12" db="UniProtKB">
        <authorList>
            <consortium name="EnsemblPlants"/>
        </authorList>
    </citation>
    <scope>IDENTIFICATION</scope>
</reference>
<organism evidence="3 4">
    <name type="scientific">Physcomitrium patens</name>
    <name type="common">Spreading-leaved earth moss</name>
    <name type="synonym">Physcomitrella patens</name>
    <dbReference type="NCBI Taxonomy" id="3218"/>
    <lineage>
        <taxon>Eukaryota</taxon>
        <taxon>Viridiplantae</taxon>
        <taxon>Streptophyta</taxon>
        <taxon>Embryophyta</taxon>
        <taxon>Bryophyta</taxon>
        <taxon>Bryophytina</taxon>
        <taxon>Bryopsida</taxon>
        <taxon>Funariidae</taxon>
        <taxon>Funariales</taxon>
        <taxon>Funariaceae</taxon>
        <taxon>Physcomitrium</taxon>
    </lineage>
</organism>
<dbReference type="Pfam" id="PF05180">
    <property type="entry name" value="zf-DNL"/>
    <property type="match status" value="1"/>
</dbReference>
<evidence type="ECO:0000259" key="2">
    <source>
        <dbReference type="PROSITE" id="PS51501"/>
    </source>
</evidence>
<dbReference type="EnsemblPlants" id="Pp3c21_20550V3.2">
    <property type="protein sequence ID" value="Pp3c21_20550V3.2"/>
    <property type="gene ID" value="Pp3c21_20550"/>
</dbReference>
<dbReference type="InterPro" id="IPR007853">
    <property type="entry name" value="Znf_DNL-typ"/>
</dbReference>
<accession>A0A7I4CFU4</accession>